<dbReference type="EMBL" id="FXAW01000008">
    <property type="protein sequence ID" value="SMG48022.1"/>
    <property type="molecule type" value="Genomic_DNA"/>
</dbReference>
<feature type="signal peptide" evidence="1">
    <location>
        <begin position="1"/>
        <end position="21"/>
    </location>
</feature>
<dbReference type="Pfam" id="PF13372">
    <property type="entry name" value="Alginate_exp"/>
    <property type="match status" value="1"/>
</dbReference>
<dbReference type="PROSITE" id="PS51257">
    <property type="entry name" value="PROKAR_LIPOPROTEIN"/>
    <property type="match status" value="1"/>
</dbReference>
<protein>
    <submittedName>
        <fullName evidence="3">Alginate export</fullName>
    </submittedName>
</protein>
<evidence type="ECO:0000259" key="2">
    <source>
        <dbReference type="Pfam" id="PF13372"/>
    </source>
</evidence>
<evidence type="ECO:0000256" key="1">
    <source>
        <dbReference type="SAM" id="SignalP"/>
    </source>
</evidence>
<evidence type="ECO:0000313" key="3">
    <source>
        <dbReference type="EMBL" id="SMG48022.1"/>
    </source>
</evidence>
<feature type="domain" description="Alginate export" evidence="2">
    <location>
        <begin position="71"/>
        <end position="454"/>
    </location>
</feature>
<reference evidence="4" key="1">
    <citation type="submission" date="2017-04" db="EMBL/GenBank/DDBJ databases">
        <authorList>
            <person name="Varghese N."/>
            <person name="Submissions S."/>
        </authorList>
    </citation>
    <scope>NUCLEOTIDE SEQUENCE [LARGE SCALE GENOMIC DNA]</scope>
    <source>
        <strain evidence="4">DSM 4125</strain>
    </source>
</reference>
<feature type="chain" id="PRO_5012326959" evidence="1">
    <location>
        <begin position="22"/>
        <end position="465"/>
    </location>
</feature>
<evidence type="ECO:0000313" key="4">
    <source>
        <dbReference type="Proteomes" id="UP000193804"/>
    </source>
</evidence>
<dbReference type="STRING" id="1028.SAMN05661096_03406"/>
<dbReference type="InterPro" id="IPR025388">
    <property type="entry name" value="Alginate_export_dom"/>
</dbReference>
<organism evidence="3 4">
    <name type="scientific">Marivirga sericea</name>
    <dbReference type="NCBI Taxonomy" id="1028"/>
    <lineage>
        <taxon>Bacteria</taxon>
        <taxon>Pseudomonadati</taxon>
        <taxon>Bacteroidota</taxon>
        <taxon>Cytophagia</taxon>
        <taxon>Cytophagales</taxon>
        <taxon>Marivirgaceae</taxon>
        <taxon>Marivirga</taxon>
    </lineage>
</organism>
<gene>
    <name evidence="3" type="ORF">SAMN05661096_03406</name>
</gene>
<name>A0A1X7L476_9BACT</name>
<dbReference type="AlphaFoldDB" id="A0A1X7L476"/>
<sequence length="465" mass="53198">MKFIILLGCIFSIGCLPTLYAQEERSAADVPPIKQMRAEENYSFLEGRDSARLLLKSLKWMPISRKKNVFLSVGGQYRPRFEHFSNVNYTSENQSYFSQRLALNANLTLGKYFRVFGELYHGATSAGEIMLQSDVADWHQAFVEIKLPLKERNSLSFRFGRQEMDLGGSRLIGLREGPNIRQSFDLAKFRALLNDIQILAFYGTYVKPNFEAFDNCFDLFNSSRADPIVWSLGARLPLAEKHSFDVYYIGFQSDRTKLNDVVGKENRHSLGVRSFGNAGKRWMYNTEVIYQFGDLEGSRITAFNVETDWKYKLRTKIGTLLGLKLDISSGDREQGDDYIQTFNPLFVNPAIYSLAGLNTPANLTSLHPNITFIFDKMTVFIDYAFFYRTSLNDGLYAPPRFLIREGSGQSDRNIGDTFGLMMSYQLNRNTSFDLRTTYFIAGNFIEASGPAENTFYIAPTFNFRF</sequence>
<accession>A0A1X7L476</accession>
<dbReference type="Proteomes" id="UP000193804">
    <property type="component" value="Unassembled WGS sequence"/>
</dbReference>
<keyword evidence="1" id="KW-0732">Signal</keyword>
<keyword evidence="4" id="KW-1185">Reference proteome</keyword>
<proteinExistence type="predicted"/>